<evidence type="ECO:0000313" key="9">
    <source>
        <dbReference type="Proteomes" id="UP000007058"/>
    </source>
</evidence>
<evidence type="ECO:0000256" key="5">
    <source>
        <dbReference type="ARBA" id="ARBA00023163"/>
    </source>
</evidence>
<dbReference type="AlphaFoldDB" id="Q2W3F5"/>
<dbReference type="Proteomes" id="UP000007058">
    <property type="component" value="Chromosome"/>
</dbReference>
<keyword evidence="2" id="KW-0805">Transcription regulation</keyword>
<dbReference type="STRING" id="342108.amb2816"/>
<evidence type="ECO:0000259" key="6">
    <source>
        <dbReference type="Pfam" id="PF04542"/>
    </source>
</evidence>
<dbReference type="NCBIfam" id="TIGR02937">
    <property type="entry name" value="sigma70-ECF"/>
    <property type="match status" value="1"/>
</dbReference>
<dbReference type="InterPro" id="IPR036388">
    <property type="entry name" value="WH-like_DNA-bd_sf"/>
</dbReference>
<comment type="similarity">
    <text evidence="1">Belongs to the sigma-70 factor family. ECF subfamily.</text>
</comment>
<dbReference type="InterPro" id="IPR039425">
    <property type="entry name" value="RNA_pol_sigma-70-like"/>
</dbReference>
<dbReference type="Pfam" id="PF04542">
    <property type="entry name" value="Sigma70_r2"/>
    <property type="match status" value="1"/>
</dbReference>
<evidence type="ECO:0000256" key="1">
    <source>
        <dbReference type="ARBA" id="ARBA00010641"/>
    </source>
</evidence>
<dbReference type="Pfam" id="PF08281">
    <property type="entry name" value="Sigma70_r4_2"/>
    <property type="match status" value="1"/>
</dbReference>
<dbReference type="CDD" id="cd06171">
    <property type="entry name" value="Sigma70_r4"/>
    <property type="match status" value="1"/>
</dbReference>
<dbReference type="Gene3D" id="1.10.10.10">
    <property type="entry name" value="Winged helix-like DNA-binding domain superfamily/Winged helix DNA-binding domain"/>
    <property type="match status" value="1"/>
</dbReference>
<dbReference type="GO" id="GO:0003677">
    <property type="term" value="F:DNA binding"/>
    <property type="evidence" value="ECO:0007669"/>
    <property type="project" value="UniProtKB-KW"/>
</dbReference>
<dbReference type="GO" id="GO:0006352">
    <property type="term" value="P:DNA-templated transcription initiation"/>
    <property type="evidence" value="ECO:0007669"/>
    <property type="project" value="InterPro"/>
</dbReference>
<dbReference type="HOGENOM" id="CLU_047691_3_0_5"/>
<reference evidence="8 9" key="1">
    <citation type="journal article" date="2005" name="DNA Res.">
        <title>Complete genome sequence of the facultative anaerobic magnetotactic bacterium Magnetospirillum sp. strain AMB-1.</title>
        <authorList>
            <person name="Matsunaga T."/>
            <person name="Okamura Y."/>
            <person name="Fukuda Y."/>
            <person name="Wahyudi A.T."/>
            <person name="Murase Y."/>
            <person name="Takeyama H."/>
        </authorList>
    </citation>
    <scope>NUCLEOTIDE SEQUENCE [LARGE SCALE GENOMIC DNA]</scope>
    <source>
        <strain evidence="9">ATCC 700264 / AMB-1</strain>
    </source>
</reference>
<dbReference type="KEGG" id="mag:amb2816"/>
<dbReference type="SUPFAM" id="SSF88659">
    <property type="entry name" value="Sigma3 and sigma4 domains of RNA polymerase sigma factors"/>
    <property type="match status" value="1"/>
</dbReference>
<dbReference type="EMBL" id="AP007255">
    <property type="protein sequence ID" value="BAE51620.1"/>
    <property type="molecule type" value="Genomic_DNA"/>
</dbReference>
<evidence type="ECO:0000259" key="7">
    <source>
        <dbReference type="Pfam" id="PF08281"/>
    </source>
</evidence>
<keyword evidence="8" id="KW-0240">DNA-directed RNA polymerase</keyword>
<keyword evidence="5" id="KW-0804">Transcription</keyword>
<dbReference type="InterPro" id="IPR013325">
    <property type="entry name" value="RNA_pol_sigma_r2"/>
</dbReference>
<organism evidence="8 9">
    <name type="scientific">Paramagnetospirillum magneticum (strain ATCC 700264 / AMB-1)</name>
    <name type="common">Magnetospirillum magneticum</name>
    <dbReference type="NCBI Taxonomy" id="342108"/>
    <lineage>
        <taxon>Bacteria</taxon>
        <taxon>Pseudomonadati</taxon>
        <taxon>Pseudomonadota</taxon>
        <taxon>Alphaproteobacteria</taxon>
        <taxon>Rhodospirillales</taxon>
        <taxon>Magnetospirillaceae</taxon>
        <taxon>Paramagnetospirillum</taxon>
    </lineage>
</organism>
<evidence type="ECO:0000313" key="8">
    <source>
        <dbReference type="EMBL" id="BAE51620.1"/>
    </source>
</evidence>
<dbReference type="PANTHER" id="PTHR43133:SF8">
    <property type="entry name" value="RNA POLYMERASE SIGMA FACTOR HI_1459-RELATED"/>
    <property type="match status" value="1"/>
</dbReference>
<dbReference type="SUPFAM" id="SSF88946">
    <property type="entry name" value="Sigma2 domain of RNA polymerase sigma factors"/>
    <property type="match status" value="1"/>
</dbReference>
<dbReference type="GO" id="GO:0000428">
    <property type="term" value="C:DNA-directed RNA polymerase complex"/>
    <property type="evidence" value="ECO:0007669"/>
    <property type="project" value="UniProtKB-KW"/>
</dbReference>
<dbReference type="InterPro" id="IPR007627">
    <property type="entry name" value="RNA_pol_sigma70_r2"/>
</dbReference>
<evidence type="ECO:0000256" key="3">
    <source>
        <dbReference type="ARBA" id="ARBA00023082"/>
    </source>
</evidence>
<dbReference type="GO" id="GO:0016987">
    <property type="term" value="F:sigma factor activity"/>
    <property type="evidence" value="ECO:0007669"/>
    <property type="project" value="UniProtKB-KW"/>
</dbReference>
<dbReference type="InterPro" id="IPR013249">
    <property type="entry name" value="RNA_pol_sigma70_r4_t2"/>
</dbReference>
<protein>
    <submittedName>
        <fullName evidence="8">DNA-directed RNA polymerase specialized sigma subunit</fullName>
    </submittedName>
</protein>
<dbReference type="InterPro" id="IPR013324">
    <property type="entry name" value="RNA_pol_sigma_r3/r4-like"/>
</dbReference>
<feature type="domain" description="RNA polymerase sigma-70 region 2" evidence="6">
    <location>
        <begin position="57"/>
        <end position="125"/>
    </location>
</feature>
<keyword evidence="3" id="KW-0731">Sigma factor</keyword>
<dbReference type="Gene3D" id="1.10.1740.10">
    <property type="match status" value="1"/>
</dbReference>
<keyword evidence="4" id="KW-0238">DNA-binding</keyword>
<dbReference type="InterPro" id="IPR014284">
    <property type="entry name" value="RNA_pol_sigma-70_dom"/>
</dbReference>
<gene>
    <name evidence="8" type="ordered locus">amb2816</name>
</gene>
<dbReference type="PANTHER" id="PTHR43133">
    <property type="entry name" value="RNA POLYMERASE ECF-TYPE SIGMA FACTO"/>
    <property type="match status" value="1"/>
</dbReference>
<proteinExistence type="inferred from homology"/>
<sequence length="221" mass="24974">MIFRMDRLFRAVQSSDDAWRGGGLDRAGRLRPEMDAASDDDLLRAIAQGDRRSFQRLMERHVRAMLALSTRVLRNPDDADEIVQEAFLKVWTLASGWQSDREAKFSTWLYRVVLNASLDRLRRARFVAEEEADEPVDPAPGGLDRVVARQRERLVSTAMAEMPARQREALSLYYFSDLTAPEAARVLDLSLSAMEALLVRGKRSLRTALARLGIRGIGDVT</sequence>
<dbReference type="NCBIfam" id="NF004113">
    <property type="entry name" value="PRK05602.1"/>
    <property type="match status" value="1"/>
</dbReference>
<keyword evidence="9" id="KW-1185">Reference proteome</keyword>
<evidence type="ECO:0000256" key="2">
    <source>
        <dbReference type="ARBA" id="ARBA00023015"/>
    </source>
</evidence>
<name>Q2W3F5_PARM1</name>
<feature type="domain" description="RNA polymerase sigma factor 70 region 4 type 2" evidence="7">
    <location>
        <begin position="154"/>
        <end position="205"/>
    </location>
</feature>
<accession>Q2W3F5</accession>
<evidence type="ECO:0000256" key="4">
    <source>
        <dbReference type="ARBA" id="ARBA00023125"/>
    </source>
</evidence>